<proteinExistence type="predicted"/>
<dbReference type="Pfam" id="PF09932">
    <property type="entry name" value="DUF2164"/>
    <property type="match status" value="1"/>
</dbReference>
<organism evidence="1 2">
    <name type="scientific">Thalassotalea eurytherma</name>
    <dbReference type="NCBI Taxonomy" id="1144278"/>
    <lineage>
        <taxon>Bacteria</taxon>
        <taxon>Pseudomonadati</taxon>
        <taxon>Pseudomonadota</taxon>
        <taxon>Gammaproteobacteria</taxon>
        <taxon>Alteromonadales</taxon>
        <taxon>Colwelliaceae</taxon>
        <taxon>Thalassotalea</taxon>
    </lineage>
</organism>
<evidence type="ECO:0000313" key="1">
    <source>
        <dbReference type="EMBL" id="GLX81402.1"/>
    </source>
</evidence>
<dbReference type="Proteomes" id="UP001157133">
    <property type="component" value="Unassembled WGS sequence"/>
</dbReference>
<evidence type="ECO:0008006" key="3">
    <source>
        <dbReference type="Google" id="ProtNLM"/>
    </source>
</evidence>
<name>A0ABQ6GZW8_9GAMM</name>
<protein>
    <recommendedName>
        <fullName evidence="3">DUF2164 domain-containing protein</fullName>
    </recommendedName>
</protein>
<dbReference type="RefSeq" id="WP_284206736.1">
    <property type="nucleotide sequence ID" value="NZ_BSSU01000004.1"/>
</dbReference>
<accession>A0ABQ6GZW8</accession>
<comment type="caution">
    <text evidence="1">The sequence shown here is derived from an EMBL/GenBank/DDBJ whole genome shotgun (WGS) entry which is preliminary data.</text>
</comment>
<gene>
    <name evidence="1" type="ORF">theurythT_08540</name>
</gene>
<evidence type="ECO:0000313" key="2">
    <source>
        <dbReference type="Proteomes" id="UP001157133"/>
    </source>
</evidence>
<dbReference type="InterPro" id="IPR018680">
    <property type="entry name" value="DUF2164"/>
</dbReference>
<reference evidence="1 2" key="1">
    <citation type="submission" date="2023-03" db="EMBL/GenBank/DDBJ databases">
        <title>Draft genome sequence of Thalassotalea eurytherma JCM 18482T.</title>
        <authorList>
            <person name="Sawabe T."/>
        </authorList>
    </citation>
    <scope>NUCLEOTIDE SEQUENCE [LARGE SCALE GENOMIC DNA]</scope>
    <source>
        <strain evidence="1 2">JCM 18482</strain>
    </source>
</reference>
<dbReference type="EMBL" id="BSSU01000004">
    <property type="protein sequence ID" value="GLX81402.1"/>
    <property type="molecule type" value="Genomic_DNA"/>
</dbReference>
<keyword evidence="2" id="KW-1185">Reference proteome</keyword>
<sequence length="82" mass="9333">MDLLSLSPIQKERLIGQFQNYFNDELSMDLGQFDVEFLLSFIEKNLGSAYYNKGLNDAQALMLAKVEILTESVVELERPCAI</sequence>